<evidence type="ECO:0000313" key="10">
    <source>
        <dbReference type="EMBL" id="EGD54177.1"/>
    </source>
</evidence>
<dbReference type="CDD" id="cd06261">
    <property type="entry name" value="TM_PBP2"/>
    <property type="match status" value="1"/>
</dbReference>
<dbReference type="GO" id="GO:0055085">
    <property type="term" value="P:transmembrane transport"/>
    <property type="evidence" value="ECO:0007669"/>
    <property type="project" value="InterPro"/>
</dbReference>
<comment type="caution">
    <text evidence="10">The sequence shown here is derived from an EMBL/GenBank/DDBJ whole genome shotgun (WGS) entry which is preliminary data.</text>
</comment>
<feature type="transmembrane region" description="Helical" evidence="7">
    <location>
        <begin position="122"/>
        <end position="144"/>
    </location>
</feature>
<dbReference type="InterPro" id="IPR000515">
    <property type="entry name" value="MetI-like"/>
</dbReference>
<dbReference type="SUPFAM" id="SSF161098">
    <property type="entry name" value="MetI-like"/>
    <property type="match status" value="1"/>
</dbReference>
<keyword evidence="5 7" id="KW-1133">Transmembrane helix</keyword>
<evidence type="ECO:0000256" key="8">
    <source>
        <dbReference type="SAM" id="MobiDB-lite"/>
    </source>
</evidence>
<keyword evidence="3" id="KW-1003">Cell membrane</keyword>
<feature type="region of interest" description="Disordered" evidence="8">
    <location>
        <begin position="1"/>
        <end position="44"/>
    </location>
</feature>
<dbReference type="InterPro" id="IPR035906">
    <property type="entry name" value="MetI-like_sf"/>
</dbReference>
<evidence type="ECO:0000256" key="3">
    <source>
        <dbReference type="ARBA" id="ARBA00022475"/>
    </source>
</evidence>
<dbReference type="Gene3D" id="1.10.3720.10">
    <property type="entry name" value="MetI-like"/>
    <property type="match status" value="1"/>
</dbReference>
<dbReference type="InterPro" id="IPR050366">
    <property type="entry name" value="BP-dependent_transpt_permease"/>
</dbReference>
<feature type="transmembrane region" description="Helical" evidence="7">
    <location>
        <begin position="286"/>
        <end position="306"/>
    </location>
</feature>
<proteinExistence type="inferred from homology"/>
<evidence type="ECO:0000256" key="6">
    <source>
        <dbReference type="ARBA" id="ARBA00023136"/>
    </source>
</evidence>
<dbReference type="PANTHER" id="PTHR43386">
    <property type="entry name" value="OLIGOPEPTIDE TRANSPORT SYSTEM PERMEASE PROTEIN APPC"/>
    <property type="match status" value="1"/>
</dbReference>
<keyword evidence="2 7" id="KW-0813">Transport</keyword>
<dbReference type="OrthoDB" id="9812701at2"/>
<feature type="transmembrane region" description="Helical" evidence="7">
    <location>
        <begin position="53"/>
        <end position="74"/>
    </location>
</feature>
<reference evidence="10 11" key="1">
    <citation type="journal article" date="2011" name="J. Bacteriol.">
        <title>Draft Genome Sequence of Gordonia neofelifaecis NRRL B-59395, a Cholesterol-Degrading Actinomycete.</title>
        <authorList>
            <person name="Ge F."/>
            <person name="Li W."/>
            <person name="Chen G."/>
            <person name="Liu Y."/>
            <person name="Zhang G."/>
            <person name="Yong B."/>
            <person name="Wang Q."/>
            <person name="Wang N."/>
            <person name="Huang Z."/>
            <person name="Li W."/>
            <person name="Wang J."/>
            <person name="Wu C."/>
            <person name="Xie Q."/>
            <person name="Liu G."/>
        </authorList>
    </citation>
    <scope>NUCLEOTIDE SEQUENCE [LARGE SCALE GENOMIC DNA]</scope>
    <source>
        <strain evidence="10 11">NRRL B-59395</strain>
    </source>
</reference>
<feature type="transmembrane region" description="Helical" evidence="7">
    <location>
        <begin position="156"/>
        <end position="176"/>
    </location>
</feature>
<feature type="transmembrane region" description="Helical" evidence="7">
    <location>
        <begin position="238"/>
        <end position="261"/>
    </location>
</feature>
<gene>
    <name evidence="10" type="ORF">SCNU_15684</name>
</gene>
<keyword evidence="4 7" id="KW-0812">Transmembrane</keyword>
<organism evidence="10 11">
    <name type="scientific">Gordonia neofelifaecis NRRL B-59395</name>
    <dbReference type="NCBI Taxonomy" id="644548"/>
    <lineage>
        <taxon>Bacteria</taxon>
        <taxon>Bacillati</taxon>
        <taxon>Actinomycetota</taxon>
        <taxon>Actinomycetes</taxon>
        <taxon>Mycobacteriales</taxon>
        <taxon>Gordoniaceae</taxon>
        <taxon>Gordonia</taxon>
    </lineage>
</organism>
<keyword evidence="11" id="KW-1185">Reference proteome</keyword>
<dbReference type="PROSITE" id="PS50928">
    <property type="entry name" value="ABC_TM1"/>
    <property type="match status" value="1"/>
</dbReference>
<comment type="subcellular location">
    <subcellularLocation>
        <location evidence="1 7">Cell membrane</location>
        <topology evidence="1 7">Multi-pass membrane protein</topology>
    </subcellularLocation>
</comment>
<dbReference type="EMBL" id="AEUD01000014">
    <property type="protein sequence ID" value="EGD54177.1"/>
    <property type="molecule type" value="Genomic_DNA"/>
</dbReference>
<keyword evidence="6 7" id="KW-0472">Membrane</keyword>
<dbReference type="GO" id="GO:0005886">
    <property type="term" value="C:plasma membrane"/>
    <property type="evidence" value="ECO:0007669"/>
    <property type="project" value="UniProtKB-SubCell"/>
</dbReference>
<evidence type="ECO:0000256" key="2">
    <source>
        <dbReference type="ARBA" id="ARBA00022448"/>
    </source>
</evidence>
<dbReference type="PANTHER" id="PTHR43386:SF25">
    <property type="entry name" value="PEPTIDE ABC TRANSPORTER PERMEASE PROTEIN"/>
    <property type="match status" value="1"/>
</dbReference>
<name>F1YMC8_9ACTN</name>
<evidence type="ECO:0000256" key="7">
    <source>
        <dbReference type="RuleBase" id="RU363032"/>
    </source>
</evidence>
<dbReference type="Proteomes" id="UP000035065">
    <property type="component" value="Unassembled WGS sequence"/>
</dbReference>
<accession>F1YMC8</accession>
<dbReference type="eggNOG" id="COG1173">
    <property type="taxonomic scope" value="Bacteria"/>
</dbReference>
<evidence type="ECO:0000313" key="11">
    <source>
        <dbReference type="Proteomes" id="UP000035065"/>
    </source>
</evidence>
<feature type="domain" description="ABC transmembrane type-1" evidence="9">
    <location>
        <begin position="118"/>
        <end position="306"/>
    </location>
</feature>
<evidence type="ECO:0000256" key="1">
    <source>
        <dbReference type="ARBA" id="ARBA00004651"/>
    </source>
</evidence>
<feature type="compositionally biased region" description="Polar residues" evidence="8">
    <location>
        <begin position="1"/>
        <end position="18"/>
    </location>
</feature>
<evidence type="ECO:0000256" key="4">
    <source>
        <dbReference type="ARBA" id="ARBA00022692"/>
    </source>
</evidence>
<sequence>MTTSPGTRSPAASPSALESTPADEIHDVDPGLVPESPTDRDEVHTRTPLYRSLLHGSGLIGTLLVLIVVAAGLFGPLLLSYGADQQIDGAYLLPPSAEHWFGTDDVNRDVLARTLVGIRIDLLIIAIAVPIGALVGTLIGLVAVSTPLADSLAQRAFDVVLAFPALILGIALAAILGPGATTVGIVIAVAEIPVFGRLVRTSVLRVREQPYVEAARVSGASAGRILLRHVLPNSVEALGVQLALSLSLGVFIEGALGYLGVGVVPPTPSLGGLIAAGNNYLETNPWFSLGPLIVISALVLGLYLIAQSISNDRRNLR</sequence>
<comment type="similarity">
    <text evidence="7">Belongs to the binding-protein-dependent transport system permease family.</text>
</comment>
<evidence type="ECO:0000259" key="9">
    <source>
        <dbReference type="PROSITE" id="PS50928"/>
    </source>
</evidence>
<dbReference type="Pfam" id="PF00528">
    <property type="entry name" value="BPD_transp_1"/>
    <property type="match status" value="1"/>
</dbReference>
<dbReference type="RefSeq" id="WP_009680333.1">
    <property type="nucleotide sequence ID" value="NZ_AEUD01000014.1"/>
</dbReference>
<protein>
    <submittedName>
        <fullName evidence="10">ABC peptide transporter, permease component</fullName>
    </submittedName>
</protein>
<dbReference type="STRING" id="644548.SCNU_15684"/>
<evidence type="ECO:0000256" key="5">
    <source>
        <dbReference type="ARBA" id="ARBA00022989"/>
    </source>
</evidence>
<dbReference type="AlphaFoldDB" id="F1YMC8"/>